<keyword evidence="1" id="KW-1185">Reference proteome</keyword>
<dbReference type="AlphaFoldDB" id="A0A915IDK6"/>
<name>A0A915IDK6_ROMCU</name>
<sequence length="82" mass="9636">MKGFKLKETIQLAQCFQETSMLLTCKDAEKHKSEAKQERAFASFRAYIHATIPFSQKKNRLQKPSCAIVPFYKHRLQKEWTS</sequence>
<dbReference type="Proteomes" id="UP000887565">
    <property type="component" value="Unplaced"/>
</dbReference>
<proteinExistence type="predicted"/>
<evidence type="ECO:0000313" key="1">
    <source>
        <dbReference type="Proteomes" id="UP000887565"/>
    </source>
</evidence>
<reference evidence="2" key="1">
    <citation type="submission" date="2022-11" db="UniProtKB">
        <authorList>
            <consortium name="WormBaseParasite"/>
        </authorList>
    </citation>
    <scope>IDENTIFICATION</scope>
</reference>
<organism evidence="1 2">
    <name type="scientific">Romanomermis culicivorax</name>
    <name type="common">Nematode worm</name>
    <dbReference type="NCBI Taxonomy" id="13658"/>
    <lineage>
        <taxon>Eukaryota</taxon>
        <taxon>Metazoa</taxon>
        <taxon>Ecdysozoa</taxon>
        <taxon>Nematoda</taxon>
        <taxon>Enoplea</taxon>
        <taxon>Dorylaimia</taxon>
        <taxon>Mermithida</taxon>
        <taxon>Mermithoidea</taxon>
        <taxon>Mermithidae</taxon>
        <taxon>Romanomermis</taxon>
    </lineage>
</organism>
<accession>A0A915IDK6</accession>
<evidence type="ECO:0000313" key="2">
    <source>
        <dbReference type="WBParaSite" id="nRc.2.0.1.t11878-RA"/>
    </source>
</evidence>
<protein>
    <submittedName>
        <fullName evidence="2">Uncharacterized protein</fullName>
    </submittedName>
</protein>
<dbReference type="WBParaSite" id="nRc.2.0.1.t11878-RA">
    <property type="protein sequence ID" value="nRc.2.0.1.t11878-RA"/>
    <property type="gene ID" value="nRc.2.0.1.g11878"/>
</dbReference>